<proteinExistence type="inferred from homology"/>
<dbReference type="Pfam" id="PF07685">
    <property type="entry name" value="GATase_3"/>
    <property type="match status" value="1"/>
</dbReference>
<accession>I1X5B5</accession>
<evidence type="ECO:0000256" key="6">
    <source>
        <dbReference type="ARBA" id="ARBA00022962"/>
    </source>
</evidence>
<comment type="domain">
    <text evidence="7">Comprises of two domains. The C-terminal domain contains the binding site for glutamine and catalyzes the hydrolysis of this substrate to glutamate and ammonia. The N-terminal domain is anticipated to bind ATP and cobyrinate and catalyzes the ultimate synthesis of the diamide product. The ammonia produced via the glutaminase domain is probably translocated to the adjacent domain via a molecular tunnel, where it reacts with an activated intermediate.</text>
</comment>
<name>I1X5B5_9BACT</name>
<feature type="site" description="Increases nucleophilicity of active site Cys" evidence="7">
    <location>
        <position position="447"/>
    </location>
</feature>
<evidence type="ECO:0000256" key="4">
    <source>
        <dbReference type="ARBA" id="ARBA00022840"/>
    </source>
</evidence>
<dbReference type="GO" id="GO:0009236">
    <property type="term" value="P:cobalamin biosynthetic process"/>
    <property type="evidence" value="ECO:0007669"/>
    <property type="project" value="UniProtKB-UniRule"/>
</dbReference>
<gene>
    <name evidence="10" type="primary">dsrN</name>
    <name evidence="7" type="synonym">cbiA</name>
    <name evidence="10" type="ORF">ws085G8_0020</name>
</gene>
<evidence type="ECO:0000256" key="1">
    <source>
        <dbReference type="ARBA" id="ARBA00001946"/>
    </source>
</evidence>
<dbReference type="AlphaFoldDB" id="I1X5B5"/>
<keyword evidence="7" id="KW-0169">Cobalamin biosynthesis</keyword>
<keyword evidence="6 7" id="KW-0315">Glutamine amidotransferase</keyword>
<evidence type="ECO:0000259" key="9">
    <source>
        <dbReference type="Pfam" id="PF07685"/>
    </source>
</evidence>
<dbReference type="UniPathway" id="UPA00148">
    <property type="reaction ID" value="UER00231"/>
</dbReference>
<evidence type="ECO:0000256" key="2">
    <source>
        <dbReference type="ARBA" id="ARBA00022598"/>
    </source>
</evidence>
<evidence type="ECO:0000256" key="3">
    <source>
        <dbReference type="ARBA" id="ARBA00022741"/>
    </source>
</evidence>
<comment type="pathway">
    <text evidence="7">Cofactor biosynthesis; adenosylcobalamin biosynthesis; cob(II)yrinate a,c-diamide from sirohydrochlorin (anaerobic route): step 10/10.</text>
</comment>
<dbReference type="InterPro" id="IPR027417">
    <property type="entry name" value="P-loop_NTPase"/>
</dbReference>
<dbReference type="NCBIfam" id="TIGR00379">
    <property type="entry name" value="cobB"/>
    <property type="match status" value="1"/>
</dbReference>
<dbReference type="InterPro" id="IPR004484">
    <property type="entry name" value="CbiA/CobB_synth"/>
</dbReference>
<dbReference type="Pfam" id="PF01656">
    <property type="entry name" value="CbiA"/>
    <property type="match status" value="1"/>
</dbReference>
<evidence type="ECO:0000256" key="7">
    <source>
        <dbReference type="HAMAP-Rule" id="MF_00027"/>
    </source>
</evidence>
<keyword evidence="5 7" id="KW-0460">Magnesium</keyword>
<sequence length="474" mass="51243">MGHVYIAAAHKSSGKTSVSIGLTAACVKRGLTIQPFKKGPDYIDPLWLTLAAGRPCYNLDFYTQSHEEIIETFCSNVEDESCGLIEGNMGLFDGMDVGGSDSNAALSKLLSAPVVLVIDTAGIHRGIAPLVQGYLGFDPKVNIAGVILNKVGGARHESKLRAALERYTDAEVLGSVGRDASFKIPERHLGLLPANEANGFGTAETMVSRLAFAVSMGVDIDRVVEIANSAESPRRKTKPAGKSQAKTGRVKPDVKIAIARDPAFGFYYPDDLEAFEQAGAELIPFNTMKDKQLPECDGLFIGGGFPETHLNELGANSSLLSDIREALAAGKPAYAECGGLMYLSRRISWKDQCVDMVGAISADTLVGSRPQGRGYMLVKDIGNSPWPKRKQEKSGKATSIPVHEFHYARLKNLEENTPFAYEVIRGTGIDGHRDGLVVNNLQAGFAHHRNTAANPWVERFVSFVRQKSQASTYK</sequence>
<organism evidence="10">
    <name type="scientific">uncultured bacterium ws085G8</name>
    <dbReference type="NCBI Taxonomy" id="1131825"/>
    <lineage>
        <taxon>Bacteria</taxon>
        <taxon>environmental samples</taxon>
    </lineage>
</organism>
<evidence type="ECO:0000259" key="8">
    <source>
        <dbReference type="Pfam" id="PF01656"/>
    </source>
</evidence>
<dbReference type="GO" id="GO:0005524">
    <property type="term" value="F:ATP binding"/>
    <property type="evidence" value="ECO:0007669"/>
    <property type="project" value="UniProtKB-UniRule"/>
</dbReference>
<comment type="miscellaneous">
    <text evidence="7">The a and c carboxylates of cobyrinate are activated for nucleophilic attack via formation of a phosphorylated intermediate by ATP. CbiA catalyzes first the amidation of the c-carboxylate, and then that of the a-carboxylate.</text>
</comment>
<comment type="function">
    <text evidence="7">Catalyzes the ATP-dependent amidation of the two carboxylate groups at positions a and c of cobyrinate, using either L-glutamine or ammonia as the nitrogen source.</text>
</comment>
<dbReference type="EC" id="6.3.5.11" evidence="7"/>
<comment type="cofactor">
    <cofactor evidence="1 7">
        <name>Mg(2+)</name>
        <dbReference type="ChEBI" id="CHEBI:18420"/>
    </cofactor>
</comment>
<keyword evidence="4 7" id="KW-0067">ATP-binding</keyword>
<dbReference type="PANTHER" id="PTHR43873:SF1">
    <property type="entry name" value="COBYRINATE A,C-DIAMIDE SYNTHASE"/>
    <property type="match status" value="1"/>
</dbReference>
<dbReference type="CDD" id="cd05388">
    <property type="entry name" value="CobB_N"/>
    <property type="match status" value="1"/>
</dbReference>
<keyword evidence="3 7" id="KW-0547">Nucleotide-binding</keyword>
<dbReference type="InterPro" id="IPR002586">
    <property type="entry name" value="CobQ/CobB/MinD/ParA_Nub-bd_dom"/>
</dbReference>
<dbReference type="PROSITE" id="PS51274">
    <property type="entry name" value="GATASE_COBBQ"/>
    <property type="match status" value="1"/>
</dbReference>
<dbReference type="CDD" id="cd03130">
    <property type="entry name" value="GATase1_CobB"/>
    <property type="match status" value="1"/>
</dbReference>
<dbReference type="EMBL" id="JQ256788">
    <property type="protein sequence ID" value="AFI78690.1"/>
    <property type="molecule type" value="Genomic_DNA"/>
</dbReference>
<dbReference type="GO" id="GO:0042242">
    <property type="term" value="F:cobyrinic acid a,c-diamide synthase activity"/>
    <property type="evidence" value="ECO:0007669"/>
    <property type="project" value="UniProtKB-UniRule"/>
</dbReference>
<keyword evidence="2 7" id="KW-0436">Ligase</keyword>
<dbReference type="PANTHER" id="PTHR43873">
    <property type="entry name" value="COBYRINATE A,C-DIAMIDE SYNTHASE"/>
    <property type="match status" value="1"/>
</dbReference>
<dbReference type="HAMAP" id="MF_00027">
    <property type="entry name" value="CobB_CbiA"/>
    <property type="match status" value="1"/>
</dbReference>
<protein>
    <recommendedName>
        <fullName evidence="7">Cobyrinate a,c-diamide synthase</fullName>
        <ecNumber evidence="7">6.3.5.11</ecNumber>
    </recommendedName>
    <alternativeName>
        <fullName evidence="7">Cobyrinic acid a,c-diamide synthetase</fullName>
    </alternativeName>
</protein>
<feature type="domain" description="CobB/CobQ-like glutamine amidotransferase" evidence="9">
    <location>
        <begin position="255"/>
        <end position="448"/>
    </location>
</feature>
<dbReference type="SUPFAM" id="SSF52317">
    <property type="entry name" value="Class I glutamine amidotransferase-like"/>
    <property type="match status" value="1"/>
</dbReference>
<dbReference type="SUPFAM" id="SSF52540">
    <property type="entry name" value="P-loop containing nucleoside triphosphate hydrolases"/>
    <property type="match status" value="1"/>
</dbReference>
<dbReference type="Gene3D" id="3.40.50.300">
    <property type="entry name" value="P-loop containing nucleotide triphosphate hydrolases"/>
    <property type="match status" value="1"/>
</dbReference>
<feature type="active site" description="Nucleophile" evidence="7">
    <location>
        <position position="337"/>
    </location>
</feature>
<comment type="catalytic activity">
    <reaction evidence="7">
        <text>cob(II)yrinate + 2 L-glutamine + 2 ATP + 2 H2O = cob(II)yrinate a,c diamide + 2 L-glutamate + 2 ADP + 2 phosphate + 2 H(+)</text>
        <dbReference type="Rhea" id="RHEA:26289"/>
        <dbReference type="ChEBI" id="CHEBI:15377"/>
        <dbReference type="ChEBI" id="CHEBI:15378"/>
        <dbReference type="ChEBI" id="CHEBI:29985"/>
        <dbReference type="ChEBI" id="CHEBI:30616"/>
        <dbReference type="ChEBI" id="CHEBI:43474"/>
        <dbReference type="ChEBI" id="CHEBI:58359"/>
        <dbReference type="ChEBI" id="CHEBI:58537"/>
        <dbReference type="ChEBI" id="CHEBI:58894"/>
        <dbReference type="ChEBI" id="CHEBI:456216"/>
        <dbReference type="EC" id="6.3.5.11"/>
    </reaction>
</comment>
<dbReference type="NCBIfam" id="NF002204">
    <property type="entry name" value="PRK01077.1"/>
    <property type="match status" value="1"/>
</dbReference>
<feature type="domain" description="CobQ/CobB/MinD/ParA nucleotide binding" evidence="8">
    <location>
        <begin position="12"/>
        <end position="189"/>
    </location>
</feature>
<dbReference type="InterPro" id="IPR011698">
    <property type="entry name" value="GATase_3"/>
</dbReference>
<dbReference type="InterPro" id="IPR029062">
    <property type="entry name" value="Class_I_gatase-like"/>
</dbReference>
<comment type="similarity">
    <text evidence="7">Belongs to the CobB/CbiA family.</text>
</comment>
<evidence type="ECO:0000313" key="10">
    <source>
        <dbReference type="EMBL" id="AFI78690.1"/>
    </source>
</evidence>
<evidence type="ECO:0000256" key="5">
    <source>
        <dbReference type="ARBA" id="ARBA00022842"/>
    </source>
</evidence>
<reference evidence="10" key="1">
    <citation type="journal article" date="2012" name="ISME J.">
        <title>Roseobacter clade bacteria are abundant in coastal sediments and encode a novel combination of sulfur oxidation genes.</title>
        <authorList>
            <person name="Lenk S."/>
            <person name="Moraru C."/>
            <person name="Hahnke S."/>
            <person name="Arnds J."/>
            <person name="Richter M."/>
            <person name="Kube M."/>
            <person name="Reinhardt R."/>
            <person name="Brinkhoff T."/>
            <person name="Harder J."/>
            <person name="Amann R."/>
            <person name="Mussmann M."/>
        </authorList>
    </citation>
    <scope>NUCLEOTIDE SEQUENCE</scope>
</reference>
<dbReference type="Gene3D" id="3.40.50.880">
    <property type="match status" value="1"/>
</dbReference>